<evidence type="ECO:0000313" key="2">
    <source>
        <dbReference type="EMBL" id="GKT22506.1"/>
    </source>
</evidence>
<feature type="domain" description="Reverse transcriptase" evidence="1">
    <location>
        <begin position="378"/>
        <end position="476"/>
    </location>
</feature>
<accession>A0ABQ5JYF9</accession>
<evidence type="ECO:0000313" key="3">
    <source>
        <dbReference type="Proteomes" id="UP001057375"/>
    </source>
</evidence>
<dbReference type="Gene3D" id="3.10.10.10">
    <property type="entry name" value="HIV Type 1 Reverse Transcriptase, subunit A, domain 1"/>
    <property type="match status" value="1"/>
</dbReference>
<dbReference type="InterPro" id="IPR043128">
    <property type="entry name" value="Rev_trsase/Diguanyl_cyclase"/>
</dbReference>
<dbReference type="InterPro" id="IPR011010">
    <property type="entry name" value="DNA_brk_join_enz"/>
</dbReference>
<dbReference type="SUPFAM" id="SSF56672">
    <property type="entry name" value="DNA/RNA polymerases"/>
    <property type="match status" value="1"/>
</dbReference>
<proteinExistence type="predicted"/>
<dbReference type="PANTHER" id="PTHR19446">
    <property type="entry name" value="REVERSE TRANSCRIPTASES"/>
    <property type="match status" value="1"/>
</dbReference>
<dbReference type="InterPro" id="IPR043502">
    <property type="entry name" value="DNA/RNA_pol_sf"/>
</dbReference>
<dbReference type="Gene3D" id="3.30.70.270">
    <property type="match status" value="1"/>
</dbReference>
<dbReference type="SUPFAM" id="SSF56349">
    <property type="entry name" value="DNA breaking-rejoining enzymes"/>
    <property type="match status" value="1"/>
</dbReference>
<comment type="caution">
    <text evidence="2">The sequence shown here is derived from an EMBL/GenBank/DDBJ whole genome shotgun (WGS) entry which is preliminary data.</text>
</comment>
<sequence>MLRRGVRLRVSSRAPFRTTRPTTLTPAIRAQVEIWLRKGILIPYESPLLTSPLFAVPKKDSKVPRIVHDLRGLNVRLPRIRLTLRAAQQTQELCLHHPWMYKLDLKSGYQLKMSERDWKLLGVEIEGTSYTLSPWHEITFHAIRRGSTSTLLTHGVPEAVIMALGTWKCRDSFQSYIEEAPSNPQAPASAPQSVIREYVSRYTESPEEIDVPPSQFSGEKLRIETITVKEVNASLKGLDSAAGPDGMTSKAARSIFPGVWTTLFNKILEMELIPAQWRHIRAQGIDKQNGKASDDLGRWRPLFIANVALRLMSAILARRMTQWVSFNQVIADYQVGFCPTNGTTLNIYKCRHRLFKKQMELIPAQWRHIRAQGIDKQNGKASDDLGRWRPLFIANVALRLMSAILARRMTQWVSFNQVIADYQVGFFPTNGTTLNIYKCRHRLFKKQVGISIDLTDAFGSVHHDLLNKVIDDLTEGRFRSFLRNITTLLIQIGSTTKTYVAVRRDLPSPHYYSISAWIEHWYQMTSLWDGYPRMSGIETQNHALCACHASMEDYRSRHHRLRDSIIESIQAIHPSIPVRAEVITDANHRPDIFVDVANPVYIEVTVTYEDSGLQQLEKVTREKRMKYAGVDSLIVLAFGHARVYLPSMIDELTEILPFSQRKSLTIMDNAAQCVLRESCKIMRRFARQQHL</sequence>
<protein>
    <recommendedName>
        <fullName evidence="1">Reverse transcriptase domain-containing protein</fullName>
    </recommendedName>
</protein>
<reference evidence="2" key="1">
    <citation type="submission" date="2022-03" db="EMBL/GenBank/DDBJ databases">
        <title>Draft genome sequence of Aduncisulcus paluster, a free-living microaerophilic Fornicata.</title>
        <authorList>
            <person name="Yuyama I."/>
            <person name="Kume K."/>
            <person name="Tamura T."/>
            <person name="Inagaki Y."/>
            <person name="Hashimoto T."/>
        </authorList>
    </citation>
    <scope>NUCLEOTIDE SEQUENCE</scope>
    <source>
        <strain evidence="2">NY0171</strain>
    </source>
</reference>
<dbReference type="Proteomes" id="UP001057375">
    <property type="component" value="Unassembled WGS sequence"/>
</dbReference>
<dbReference type="Pfam" id="PF00078">
    <property type="entry name" value="RVT_1"/>
    <property type="match status" value="1"/>
</dbReference>
<organism evidence="2 3">
    <name type="scientific">Aduncisulcus paluster</name>
    <dbReference type="NCBI Taxonomy" id="2918883"/>
    <lineage>
        <taxon>Eukaryota</taxon>
        <taxon>Metamonada</taxon>
        <taxon>Carpediemonas-like organisms</taxon>
        <taxon>Aduncisulcus</taxon>
    </lineage>
</organism>
<gene>
    <name evidence="2" type="ORF">ADUPG1_012139</name>
</gene>
<evidence type="ECO:0000259" key="1">
    <source>
        <dbReference type="Pfam" id="PF00078"/>
    </source>
</evidence>
<dbReference type="InterPro" id="IPR000477">
    <property type="entry name" value="RT_dom"/>
</dbReference>
<dbReference type="EMBL" id="BQXS01012408">
    <property type="protein sequence ID" value="GKT22506.1"/>
    <property type="molecule type" value="Genomic_DNA"/>
</dbReference>
<keyword evidence="3" id="KW-1185">Reference proteome</keyword>
<name>A0ABQ5JYF9_9EUKA</name>